<comment type="subcellular location">
    <subcellularLocation>
        <location evidence="1">Nucleus</location>
    </subcellularLocation>
</comment>
<evidence type="ECO:0000313" key="3">
    <source>
        <dbReference type="EMBL" id="JAD37520.1"/>
    </source>
</evidence>
<dbReference type="InterPro" id="IPR023393">
    <property type="entry name" value="START-like_dom_sf"/>
</dbReference>
<protein>
    <recommendedName>
        <fullName evidence="2">START domain-containing protein</fullName>
    </recommendedName>
</protein>
<dbReference type="AlphaFoldDB" id="A0A0A8ZL91"/>
<reference evidence="3" key="2">
    <citation type="journal article" date="2015" name="Data Brief">
        <title>Shoot transcriptome of the giant reed, Arundo donax.</title>
        <authorList>
            <person name="Barrero R.A."/>
            <person name="Guerrero F.D."/>
            <person name="Moolhuijzen P."/>
            <person name="Goolsby J.A."/>
            <person name="Tidwell J."/>
            <person name="Bellgard S.E."/>
            <person name="Bellgard M.I."/>
        </authorList>
    </citation>
    <scope>NUCLEOTIDE SEQUENCE</scope>
    <source>
        <tissue evidence="3">Shoot tissue taken approximately 20 cm above the soil surface</tissue>
    </source>
</reference>
<evidence type="ECO:0000256" key="1">
    <source>
        <dbReference type="ARBA" id="ARBA00004123"/>
    </source>
</evidence>
<dbReference type="PANTHER" id="PTHR45654:SF5">
    <property type="entry name" value="HOMEOBOX-LEUCINE ZIPPER PROTEIN ANTHOCYANINLESS 2-RELATED"/>
    <property type="match status" value="1"/>
</dbReference>
<dbReference type="GO" id="GO:0008289">
    <property type="term" value="F:lipid binding"/>
    <property type="evidence" value="ECO:0007669"/>
    <property type="project" value="InterPro"/>
</dbReference>
<dbReference type="InterPro" id="IPR042160">
    <property type="entry name" value="HD-Zip_IV"/>
</dbReference>
<evidence type="ECO:0000259" key="2">
    <source>
        <dbReference type="PROSITE" id="PS50848"/>
    </source>
</evidence>
<dbReference type="GO" id="GO:0005634">
    <property type="term" value="C:nucleus"/>
    <property type="evidence" value="ECO:0007669"/>
    <property type="project" value="UniProtKB-SubCell"/>
</dbReference>
<dbReference type="SUPFAM" id="SSF55961">
    <property type="entry name" value="Bet v1-like"/>
    <property type="match status" value="1"/>
</dbReference>
<dbReference type="EMBL" id="GBRH01260375">
    <property type="protein sequence ID" value="JAD37520.1"/>
    <property type="molecule type" value="Transcribed_RNA"/>
</dbReference>
<proteinExistence type="predicted"/>
<dbReference type="Gene3D" id="3.30.530.20">
    <property type="match status" value="1"/>
</dbReference>
<organism evidence="3">
    <name type="scientific">Arundo donax</name>
    <name type="common">Giant reed</name>
    <name type="synonym">Donax arundinaceus</name>
    <dbReference type="NCBI Taxonomy" id="35708"/>
    <lineage>
        <taxon>Eukaryota</taxon>
        <taxon>Viridiplantae</taxon>
        <taxon>Streptophyta</taxon>
        <taxon>Embryophyta</taxon>
        <taxon>Tracheophyta</taxon>
        <taxon>Spermatophyta</taxon>
        <taxon>Magnoliopsida</taxon>
        <taxon>Liliopsida</taxon>
        <taxon>Poales</taxon>
        <taxon>Poaceae</taxon>
        <taxon>PACMAD clade</taxon>
        <taxon>Arundinoideae</taxon>
        <taxon>Arundineae</taxon>
        <taxon>Arundo</taxon>
    </lineage>
</organism>
<dbReference type="GO" id="GO:0003677">
    <property type="term" value="F:DNA binding"/>
    <property type="evidence" value="ECO:0007669"/>
    <property type="project" value="UniProtKB-KW"/>
</dbReference>
<name>A0A0A8ZL91_ARUDO</name>
<reference evidence="3" key="1">
    <citation type="submission" date="2014-09" db="EMBL/GenBank/DDBJ databases">
        <authorList>
            <person name="Magalhaes I.L.F."/>
            <person name="Oliveira U."/>
            <person name="Santos F.R."/>
            <person name="Vidigal T.H.D.A."/>
            <person name="Brescovit A.D."/>
            <person name="Santos A.J."/>
        </authorList>
    </citation>
    <scope>NUCLEOTIDE SEQUENCE</scope>
    <source>
        <tissue evidence="3">Shoot tissue taken approximately 20 cm above the soil surface</tissue>
    </source>
</reference>
<dbReference type="PROSITE" id="PS50848">
    <property type="entry name" value="START"/>
    <property type="match status" value="1"/>
</dbReference>
<sequence>MKTQLERHENALLKQENDKLLAENMTIREAMRSPMCGSCGSPAMLGEVSLEEQHLRIENARLKDELNRVYALATKFLGKPMSVLSGPQFQPHLSLPMPSSSLELAVEGLGGIGSMPSATMSGSMSEFAGGVSSPLGTVITPARAAGSAPPSMVGIDRSMLLELAISAMDELVKMAQMDEPLWVTSLIGAPKQMLNFEEYVHSFLPCIGTKPAGFVSEASRESGFVIIDNSVALVETLMDERRWSDMFSCMIAKATILEEVSTGIAGSRNGALLLMKAELQVLSPLVSIREVTFLRFCKQLAEGAWAVVDVSIDGLVRDQHSATTSTAGNVKCRRLPSGCMMQDTPNGYCKVTTKRDLLLFCL</sequence>
<dbReference type="PANTHER" id="PTHR45654">
    <property type="entry name" value="HOMEOBOX-LEUCINE ZIPPER PROTEIN MERISTEM L1"/>
    <property type="match status" value="1"/>
</dbReference>
<dbReference type="Pfam" id="PF01852">
    <property type="entry name" value="START"/>
    <property type="match status" value="1"/>
</dbReference>
<dbReference type="CDD" id="cd08875">
    <property type="entry name" value="START_ArGLABRA2_like"/>
    <property type="match status" value="1"/>
</dbReference>
<dbReference type="SMART" id="SM00234">
    <property type="entry name" value="START"/>
    <property type="match status" value="1"/>
</dbReference>
<feature type="domain" description="START" evidence="2">
    <location>
        <begin position="153"/>
        <end position="352"/>
    </location>
</feature>
<dbReference type="InterPro" id="IPR002913">
    <property type="entry name" value="START_lipid-bd_dom"/>
</dbReference>
<accession>A0A0A8ZL91</accession>